<accession>A0A4R6VJ83</accession>
<evidence type="ECO:0000313" key="2">
    <source>
        <dbReference type="EMBL" id="TDQ63558.1"/>
    </source>
</evidence>
<evidence type="ECO:0000256" key="1">
    <source>
        <dbReference type="SAM" id="Phobius"/>
    </source>
</evidence>
<protein>
    <submittedName>
        <fullName evidence="2">Uncharacterized protein</fullName>
    </submittedName>
</protein>
<gene>
    <name evidence="2" type="ORF">ATL17_1564</name>
</gene>
<dbReference type="EMBL" id="SNYR01000002">
    <property type="protein sequence ID" value="TDQ63558.1"/>
    <property type="molecule type" value="Genomic_DNA"/>
</dbReference>
<dbReference type="RefSeq" id="WP_133572236.1">
    <property type="nucleotide sequence ID" value="NZ_SNYR01000002.1"/>
</dbReference>
<dbReference type="OrthoDB" id="7873082at2"/>
<dbReference type="Proteomes" id="UP000295391">
    <property type="component" value="Unassembled WGS sequence"/>
</dbReference>
<feature type="transmembrane region" description="Helical" evidence="1">
    <location>
        <begin position="73"/>
        <end position="94"/>
    </location>
</feature>
<reference evidence="2 3" key="1">
    <citation type="submission" date="2019-03" db="EMBL/GenBank/DDBJ databases">
        <title>Genomic Encyclopedia of Type Strains, Phase III (KMG-III): the genomes of soil and plant-associated and newly described type strains.</title>
        <authorList>
            <person name="Whitman W."/>
        </authorList>
    </citation>
    <scope>NUCLEOTIDE SEQUENCE [LARGE SCALE GENOMIC DNA]</scope>
    <source>
        <strain evidence="2 3">CGMCC 1.7002</strain>
    </source>
</reference>
<dbReference type="AlphaFoldDB" id="A0A4R6VJ83"/>
<feature type="transmembrane region" description="Helical" evidence="1">
    <location>
        <begin position="114"/>
        <end position="137"/>
    </location>
</feature>
<proteinExistence type="predicted"/>
<evidence type="ECO:0000313" key="3">
    <source>
        <dbReference type="Proteomes" id="UP000295391"/>
    </source>
</evidence>
<organism evidence="2 3">
    <name type="scientific">Maritalea mobilis</name>
    <dbReference type="NCBI Taxonomy" id="483324"/>
    <lineage>
        <taxon>Bacteria</taxon>
        <taxon>Pseudomonadati</taxon>
        <taxon>Pseudomonadota</taxon>
        <taxon>Alphaproteobacteria</taxon>
        <taxon>Hyphomicrobiales</taxon>
        <taxon>Devosiaceae</taxon>
        <taxon>Maritalea</taxon>
    </lineage>
</organism>
<keyword evidence="1" id="KW-1133">Transmembrane helix</keyword>
<sequence length="144" mass="15882">MIASIFAWIATKLGGRFVENVLSSFEKHANNETERLRIRSAREQNASNNATKIAINHQDNSAKVIMKAMNFKVFWIAWGMCAISLAAWFSWGMLDSLFNGALPDVAKLPDQLLRYADIVFANIFYSGAGLGAAQILASQIGGRK</sequence>
<keyword evidence="3" id="KW-1185">Reference proteome</keyword>
<comment type="caution">
    <text evidence="2">The sequence shown here is derived from an EMBL/GenBank/DDBJ whole genome shotgun (WGS) entry which is preliminary data.</text>
</comment>
<name>A0A4R6VJ83_9HYPH</name>
<keyword evidence="1" id="KW-0472">Membrane</keyword>
<keyword evidence="1" id="KW-0812">Transmembrane</keyword>